<proteinExistence type="predicted"/>
<evidence type="ECO:0000313" key="1">
    <source>
        <dbReference type="EMBL" id="BBC36137.1"/>
    </source>
</evidence>
<organism evidence="1 2">
    <name type="scientific">Streptomyces graminofaciens</name>
    <dbReference type="NCBI Taxonomy" id="68212"/>
    <lineage>
        <taxon>Bacteria</taxon>
        <taxon>Bacillati</taxon>
        <taxon>Actinomycetota</taxon>
        <taxon>Actinomycetes</taxon>
        <taxon>Kitasatosporales</taxon>
        <taxon>Streptomycetaceae</taxon>
        <taxon>Streptomyces</taxon>
    </lineage>
</organism>
<reference evidence="1 2" key="2">
    <citation type="journal article" date="2023" name="ChemBioChem">
        <title>Acyltransferase Domain Exchange between Two Independent Type I Polyketide Synthases in the Same Producer Strain of Macrolide Antibiotics.</title>
        <authorList>
            <person name="Kudo F."/>
            <person name="Kishikawa K."/>
            <person name="Tsuboi K."/>
            <person name="Kido T."/>
            <person name="Usui T."/>
            <person name="Hashimoto J."/>
            <person name="Shin-Ya K."/>
            <person name="Miyanaga A."/>
            <person name="Eguchi T."/>
        </authorList>
    </citation>
    <scope>NUCLEOTIDE SEQUENCE [LARGE SCALE GENOMIC DNA]</scope>
    <source>
        <strain evidence="1 2">A-8890</strain>
    </source>
</reference>
<accession>A0ABM7FGE5</accession>
<protein>
    <submittedName>
        <fullName evidence="1">Uncharacterized protein</fullName>
    </submittedName>
</protein>
<keyword evidence="2" id="KW-1185">Reference proteome</keyword>
<evidence type="ECO:0000313" key="2">
    <source>
        <dbReference type="Proteomes" id="UP001321542"/>
    </source>
</evidence>
<dbReference type="Proteomes" id="UP001321542">
    <property type="component" value="Chromosome"/>
</dbReference>
<reference evidence="1 2" key="1">
    <citation type="journal article" date="2010" name="ChemBioChem">
        <title>Cloning and characterization of the biosynthetic gene cluster of 16-membered macrolide antibiotic FD-891: involvement of a dual functional cytochrome P450 monooxygenase catalyzing epoxidation and hydroxylation.</title>
        <authorList>
            <person name="Kudo F."/>
            <person name="Motegi A."/>
            <person name="Mizoue K."/>
            <person name="Eguchi T."/>
        </authorList>
    </citation>
    <scope>NUCLEOTIDE SEQUENCE [LARGE SCALE GENOMIC DNA]</scope>
    <source>
        <strain evidence="1 2">A-8890</strain>
    </source>
</reference>
<sequence length="84" mass="8338">MRLEEERFQEYRTAARIMIPIRAGSDQRGALSGGCTGVAGGGAAEVTVASGLSAVWGCGSVADVTIAPSDEGMGAHCGVPGSGL</sequence>
<name>A0ABM7FGE5_9ACTN</name>
<gene>
    <name evidence="1" type="ORF">SGFS_074310</name>
</gene>
<dbReference type="EMBL" id="AP018448">
    <property type="protein sequence ID" value="BBC36137.1"/>
    <property type="molecule type" value="Genomic_DNA"/>
</dbReference>